<reference evidence="4" key="1">
    <citation type="journal article" date="2014" name="Int. J. Syst. Evol. Microbiol.">
        <title>Complete genome of a new Firmicutes species belonging to the dominant human colonic microbiota ('Ruminococcus bicirculans') reveals two chromosomes and a selective capacity to utilize plant glucans.</title>
        <authorList>
            <consortium name="NISC Comparative Sequencing Program"/>
            <person name="Wegmann U."/>
            <person name="Louis P."/>
            <person name="Goesmann A."/>
            <person name="Henrissat B."/>
            <person name="Duncan S.H."/>
            <person name="Flint H.J."/>
        </authorList>
    </citation>
    <scope>NUCLEOTIDE SEQUENCE</scope>
    <source>
        <strain evidence="4">NBRC 103408</strain>
    </source>
</reference>
<dbReference type="Pfam" id="PF13629">
    <property type="entry name" value="T2SS-T3SS_pil_N"/>
    <property type="match status" value="1"/>
</dbReference>
<feature type="domain" description="BON" evidence="3">
    <location>
        <begin position="100"/>
        <end position="169"/>
    </location>
</feature>
<dbReference type="PANTHER" id="PTHR30332:SF17">
    <property type="entry name" value="TYPE IV PILIATION SYSTEM PROTEIN DR_0774-RELATED"/>
    <property type="match status" value="1"/>
</dbReference>
<dbReference type="PANTHER" id="PTHR30332">
    <property type="entry name" value="PROBABLE GENERAL SECRETION PATHWAY PROTEIN D"/>
    <property type="match status" value="1"/>
</dbReference>
<feature type="signal peptide" evidence="2">
    <location>
        <begin position="1"/>
        <end position="27"/>
    </location>
</feature>
<dbReference type="RefSeq" id="WP_169560713.1">
    <property type="nucleotide sequence ID" value="NZ_BSNF01000006.1"/>
</dbReference>
<dbReference type="PROSITE" id="PS50914">
    <property type="entry name" value="BON"/>
    <property type="match status" value="1"/>
</dbReference>
<gene>
    <name evidence="4" type="primary">rhcC2</name>
    <name evidence="4" type="ORF">GCM10007924_17830</name>
</gene>
<keyword evidence="2" id="KW-0732">Signal</keyword>
<evidence type="ECO:0000313" key="4">
    <source>
        <dbReference type="EMBL" id="GLQ06562.1"/>
    </source>
</evidence>
<evidence type="ECO:0000256" key="2">
    <source>
        <dbReference type="SAM" id="SignalP"/>
    </source>
</evidence>
<organism evidence="4 5">
    <name type="scientific">Sneathiella chinensis</name>
    <dbReference type="NCBI Taxonomy" id="349750"/>
    <lineage>
        <taxon>Bacteria</taxon>
        <taxon>Pseudomonadati</taxon>
        <taxon>Pseudomonadota</taxon>
        <taxon>Alphaproteobacteria</taxon>
        <taxon>Sneathiellales</taxon>
        <taxon>Sneathiellaceae</taxon>
        <taxon>Sneathiella</taxon>
    </lineage>
</organism>
<comment type="similarity">
    <text evidence="1">Belongs to the bacterial secretin family.</text>
</comment>
<dbReference type="InterPro" id="IPR032789">
    <property type="entry name" value="T2SS-T3SS_pil_N"/>
</dbReference>
<evidence type="ECO:0000256" key="1">
    <source>
        <dbReference type="RuleBase" id="RU004003"/>
    </source>
</evidence>
<name>A0ABQ5U3B7_9PROT</name>
<dbReference type="InterPro" id="IPR001775">
    <property type="entry name" value="GspD/PilQ"/>
</dbReference>
<dbReference type="Pfam" id="PF00263">
    <property type="entry name" value="Secretin"/>
    <property type="match status" value="1"/>
</dbReference>
<dbReference type="EMBL" id="BSNF01000006">
    <property type="protein sequence ID" value="GLQ06562.1"/>
    <property type="molecule type" value="Genomic_DNA"/>
</dbReference>
<sequence length="470" mass="49303">MSKFLSNLAVAGLIFAFAAFLPKSAELAEVINDAGDPLQLTVANGKLIKLDRPAASVFVGNADLADVQVQSPTIIYVFAKTTGKTNLFALDNKGKVLMNSPVHISHDVESLGAALKDLDPTGGLKAVSMQTGIVLTGRAATPDVAEDARRLASLYAGDGNVFNRIVVEGSMQVNLRVQVAEVARSVTKQLGVNWENIATPGKFLFGLGTGRDLVQGTNILRSGNQSALALGFTDGTTSVSSVIDALEEEGLITVLAEPNLTALSGESASFLAGGEFPIPVPQDDGVISVAYKEFGVSLDFTPNIVGNRRINLKVRPEVSQLSSQSALNVGGVFVQSLITRRAETTVELASGQSFVLGGLLNSDQDNNVTKTPLLGDLPIIGSLFRSTAFQRNETELVIIVTPYLVEPVSSRIALPTDGYIPPNSNDSYVKGELFKPTAEAPKQSSGTPAPATALAGPEVKLVGPAGFIME</sequence>
<dbReference type="Proteomes" id="UP001161409">
    <property type="component" value="Unassembled WGS sequence"/>
</dbReference>
<accession>A0ABQ5U3B7</accession>
<proteinExistence type="inferred from homology"/>
<comment type="caution">
    <text evidence="4">The sequence shown here is derived from an EMBL/GenBank/DDBJ whole genome shotgun (WGS) entry which is preliminary data.</text>
</comment>
<reference evidence="4" key="2">
    <citation type="submission" date="2023-01" db="EMBL/GenBank/DDBJ databases">
        <title>Draft genome sequence of Sneathiella chinensis strain NBRC 103408.</title>
        <authorList>
            <person name="Sun Q."/>
            <person name="Mori K."/>
        </authorList>
    </citation>
    <scope>NUCLEOTIDE SEQUENCE</scope>
    <source>
        <strain evidence="4">NBRC 103408</strain>
    </source>
</reference>
<dbReference type="PRINTS" id="PR00811">
    <property type="entry name" value="BCTERIALGSPD"/>
</dbReference>
<dbReference type="InterPro" id="IPR004846">
    <property type="entry name" value="T2SS/T3SS_dom"/>
</dbReference>
<evidence type="ECO:0000313" key="5">
    <source>
        <dbReference type="Proteomes" id="UP001161409"/>
    </source>
</evidence>
<protein>
    <recommendedName>
        <fullName evidence="3">BON domain-containing protein</fullName>
    </recommendedName>
</protein>
<dbReference type="InterPro" id="IPR007055">
    <property type="entry name" value="BON_dom"/>
</dbReference>
<keyword evidence="5" id="KW-1185">Reference proteome</keyword>
<dbReference type="InterPro" id="IPR050810">
    <property type="entry name" value="Bact_Secretion_Sys_Channel"/>
</dbReference>
<feature type="chain" id="PRO_5046024257" description="BON domain-containing protein" evidence="2">
    <location>
        <begin position="28"/>
        <end position="470"/>
    </location>
</feature>
<evidence type="ECO:0000259" key="3">
    <source>
        <dbReference type="PROSITE" id="PS50914"/>
    </source>
</evidence>